<dbReference type="Gene3D" id="2.170.130.30">
    <property type="match status" value="1"/>
</dbReference>
<evidence type="ECO:0000313" key="4">
    <source>
        <dbReference type="EMBL" id="RKQ37695.1"/>
    </source>
</evidence>
<proteinExistence type="predicted"/>
<reference evidence="4 5" key="1">
    <citation type="journal article" date="2016" name="Int. J. Syst. Evol. Microbiol.">
        <title>Oceanobacillus halophilus sp. nov., a novel moderately halophilic bacterium from a hypersaline lake.</title>
        <authorList>
            <person name="Amoozegar M.A."/>
            <person name="Bagheri M."/>
            <person name="Makhdoumi A."/>
            <person name="Nikou M.M."/>
            <person name="Fazeli S.A.S."/>
            <person name="Schumann P."/>
            <person name="Sproer C."/>
            <person name="Sanchez-Porro C."/>
            <person name="Ventosa A."/>
        </authorList>
    </citation>
    <scope>NUCLEOTIDE SEQUENCE [LARGE SCALE GENOMIC DNA]</scope>
    <source>
        <strain evidence="4 5">DSM 23996</strain>
    </source>
</reference>
<dbReference type="PROSITE" id="PS51257">
    <property type="entry name" value="PROKAR_LIPOPROTEIN"/>
    <property type="match status" value="1"/>
</dbReference>
<dbReference type="Proteomes" id="UP000269301">
    <property type="component" value="Unassembled WGS sequence"/>
</dbReference>
<feature type="compositionally biased region" description="Low complexity" evidence="1">
    <location>
        <begin position="24"/>
        <end position="42"/>
    </location>
</feature>
<protein>
    <submittedName>
        <fullName evidence="4">DUF4430 domain-containing protein</fullName>
    </submittedName>
</protein>
<organism evidence="4 5">
    <name type="scientific">Oceanobacillus halophilus</name>
    <dbReference type="NCBI Taxonomy" id="930130"/>
    <lineage>
        <taxon>Bacteria</taxon>
        <taxon>Bacillati</taxon>
        <taxon>Bacillota</taxon>
        <taxon>Bacilli</taxon>
        <taxon>Bacillales</taxon>
        <taxon>Bacillaceae</taxon>
        <taxon>Oceanobacillus</taxon>
    </lineage>
</organism>
<dbReference type="AlphaFoldDB" id="A0A495AG89"/>
<keyword evidence="2" id="KW-0732">Signal</keyword>
<feature type="chain" id="PRO_5038580333" evidence="2">
    <location>
        <begin position="20"/>
        <end position="141"/>
    </location>
</feature>
<feature type="region of interest" description="Disordered" evidence="1">
    <location>
        <begin position="24"/>
        <end position="46"/>
    </location>
</feature>
<name>A0A495AG89_9BACI</name>
<feature type="signal peptide" evidence="2">
    <location>
        <begin position="1"/>
        <end position="19"/>
    </location>
</feature>
<evidence type="ECO:0000256" key="2">
    <source>
        <dbReference type="SAM" id="SignalP"/>
    </source>
</evidence>
<gene>
    <name evidence="4" type="ORF">D8M06_02505</name>
</gene>
<evidence type="ECO:0000313" key="5">
    <source>
        <dbReference type="Proteomes" id="UP000269301"/>
    </source>
</evidence>
<accession>A0A495AG89</accession>
<dbReference type="OrthoDB" id="2870483at2"/>
<evidence type="ECO:0000256" key="1">
    <source>
        <dbReference type="SAM" id="MobiDB-lite"/>
    </source>
</evidence>
<dbReference type="InterPro" id="IPR027954">
    <property type="entry name" value="Transcobalamin-like_C"/>
</dbReference>
<comment type="caution">
    <text evidence="4">The sequence shown here is derived from an EMBL/GenBank/DDBJ whole genome shotgun (WGS) entry which is preliminary data.</text>
</comment>
<keyword evidence="5" id="KW-1185">Reference proteome</keyword>
<dbReference type="EMBL" id="RBZP01000001">
    <property type="protein sequence ID" value="RKQ37695.1"/>
    <property type="molecule type" value="Genomic_DNA"/>
</dbReference>
<dbReference type="Pfam" id="PF14478">
    <property type="entry name" value="DUF4430"/>
    <property type="match status" value="1"/>
</dbReference>
<feature type="domain" description="Transcobalamin-like C-terminal" evidence="3">
    <location>
        <begin position="73"/>
        <end position="138"/>
    </location>
</feature>
<dbReference type="RefSeq" id="WP_121202772.1">
    <property type="nucleotide sequence ID" value="NZ_RBZP01000001.1"/>
</dbReference>
<sequence>MKKRHFIFIVLFLIIGGLAACSSNSDQTQNNASTSTTNSSQTEEVAENHVRITVSINDGEEFVTEDEVPIEDGDNLLDKMEEHFFIEQESGFITSIERVQASEEEKTAWIYSVNGETPNVGAADYELESGDKVVFDLQPWE</sequence>
<evidence type="ECO:0000259" key="3">
    <source>
        <dbReference type="Pfam" id="PF14478"/>
    </source>
</evidence>